<evidence type="ECO:0000259" key="2">
    <source>
        <dbReference type="Pfam" id="PF03962"/>
    </source>
</evidence>
<feature type="compositionally biased region" description="Low complexity" evidence="1">
    <location>
        <begin position="383"/>
        <end position="395"/>
    </location>
</feature>
<evidence type="ECO:0000313" key="4">
    <source>
        <dbReference type="Proteomes" id="UP000674318"/>
    </source>
</evidence>
<dbReference type="OrthoDB" id="273345at2759"/>
<proteinExistence type="predicted"/>
<evidence type="ECO:0000256" key="1">
    <source>
        <dbReference type="SAM" id="MobiDB-lite"/>
    </source>
</evidence>
<feature type="domain" description="Mnd1 HTH" evidence="2">
    <location>
        <begin position="29"/>
        <end position="87"/>
    </location>
</feature>
<dbReference type="InterPro" id="IPR040453">
    <property type="entry name" value="Mnd1_HTH"/>
</dbReference>
<dbReference type="Pfam" id="PF03962">
    <property type="entry name" value="Mnd1"/>
    <property type="match status" value="1"/>
</dbReference>
<reference evidence="3 4" key="1">
    <citation type="submission" date="2021-02" db="EMBL/GenBank/DDBJ databases">
        <title>Porcisia hertigi Genome sequencing and assembly.</title>
        <authorList>
            <person name="Almutairi H."/>
            <person name="Gatherer D."/>
        </authorList>
    </citation>
    <scope>NUCLEOTIDE SEQUENCE [LARGE SCALE GENOMIC DNA]</scope>
    <source>
        <strain evidence="3 4">C119</strain>
    </source>
</reference>
<feature type="region of interest" description="Disordered" evidence="1">
    <location>
        <begin position="297"/>
        <end position="323"/>
    </location>
</feature>
<dbReference type="RefSeq" id="XP_067756802.1">
    <property type="nucleotide sequence ID" value="XM_067901536.1"/>
</dbReference>
<evidence type="ECO:0000313" key="3">
    <source>
        <dbReference type="EMBL" id="KAG5503440.1"/>
    </source>
</evidence>
<sequence>MPSTTTTLGFTKKAKKKGLSIDEKVVLVEQWFSAHPQPYTLKELLQLIPKQTPVIYQSVEECVQVLVAEGRIEEDRVGVSTLFWKFPPTVTQQANGSCQPPGKKGGLGNYPASSAAAPGCPVSFADLLGRLTASGATAQRQQQPISTETIQRWCALTPDAEMQKWHDLLQVENEKALAALTKEGERLGFIDGSGHGEQVCEDSPAGEEAVLAELSRHEKLAQQRAQLLAEHKAISSRQALPALLDQLNRATSVALDAANRWTDNYYLAEEGVVGKSGFGGGRRDVRAALQLPLDLDYLSDESETEPNAVGGHEPEKMDGRNESCLPCTAAHDATLQRRLPPPQQNRLCNAGGSPSTQDGQPVTTVSPPDDPPSATVDAERAAPDTATTAPPVTSAKARKTKAAKPPPSKRSSGKRSRS</sequence>
<comment type="caution">
    <text evidence="3">The sequence shown here is derived from an EMBL/GenBank/DDBJ whole genome shotgun (WGS) entry which is preliminary data.</text>
</comment>
<dbReference type="AlphaFoldDB" id="A0A836ITU6"/>
<dbReference type="KEGG" id="phet:94291613"/>
<dbReference type="Proteomes" id="UP000674318">
    <property type="component" value="Chromosome 24"/>
</dbReference>
<gene>
    <name evidence="3" type="ORF">JKF63_05579</name>
</gene>
<organism evidence="3 4">
    <name type="scientific">Porcisia hertigi</name>
    <dbReference type="NCBI Taxonomy" id="2761500"/>
    <lineage>
        <taxon>Eukaryota</taxon>
        <taxon>Discoba</taxon>
        <taxon>Euglenozoa</taxon>
        <taxon>Kinetoplastea</taxon>
        <taxon>Metakinetoplastina</taxon>
        <taxon>Trypanosomatida</taxon>
        <taxon>Trypanosomatidae</taxon>
        <taxon>Leishmaniinae</taxon>
        <taxon>Porcisia</taxon>
    </lineage>
</organism>
<feature type="region of interest" description="Disordered" evidence="1">
    <location>
        <begin position="336"/>
        <end position="418"/>
    </location>
</feature>
<keyword evidence="4" id="KW-1185">Reference proteome</keyword>
<feature type="compositionally biased region" description="Polar residues" evidence="1">
    <location>
        <begin position="344"/>
        <end position="360"/>
    </location>
</feature>
<feature type="compositionally biased region" description="Low complexity" evidence="1">
    <location>
        <begin position="361"/>
        <end position="376"/>
    </location>
</feature>
<dbReference type="GeneID" id="94291613"/>
<accession>A0A836ITU6</accession>
<name>A0A836ITU6_9TRYP</name>
<protein>
    <recommendedName>
        <fullName evidence="2">Mnd1 HTH domain-containing protein</fullName>
    </recommendedName>
</protein>
<dbReference type="EMBL" id="JAFJZO010000024">
    <property type="protein sequence ID" value="KAG5503440.1"/>
    <property type="molecule type" value="Genomic_DNA"/>
</dbReference>
<feature type="compositionally biased region" description="Basic and acidic residues" evidence="1">
    <location>
        <begin position="312"/>
        <end position="321"/>
    </location>
</feature>